<comment type="caution">
    <text evidence="10">The sequence shown here is derived from an EMBL/GenBank/DDBJ whole genome shotgun (WGS) entry which is preliminary data.</text>
</comment>
<organism evidence="10 11">
    <name type="scientific">Enhygromyxa salina</name>
    <dbReference type="NCBI Taxonomy" id="215803"/>
    <lineage>
        <taxon>Bacteria</taxon>
        <taxon>Pseudomonadati</taxon>
        <taxon>Myxococcota</taxon>
        <taxon>Polyangia</taxon>
        <taxon>Nannocystales</taxon>
        <taxon>Nannocystaceae</taxon>
        <taxon>Enhygromyxa</taxon>
    </lineage>
</organism>
<dbReference type="Pfam" id="PF22700">
    <property type="entry name" value="MVD-like_N"/>
    <property type="match status" value="1"/>
</dbReference>
<dbReference type="InterPro" id="IPR036554">
    <property type="entry name" value="GHMP_kinase_C_sf"/>
</dbReference>
<dbReference type="Gene3D" id="3.30.230.10">
    <property type="match status" value="1"/>
</dbReference>
<evidence type="ECO:0000256" key="1">
    <source>
        <dbReference type="ARBA" id="ARBA00008831"/>
    </source>
</evidence>
<evidence type="ECO:0000259" key="9">
    <source>
        <dbReference type="Pfam" id="PF22700"/>
    </source>
</evidence>
<dbReference type="InterPro" id="IPR005935">
    <property type="entry name" value="Mev_decarb"/>
</dbReference>
<feature type="domain" description="Mvd1 C-terminal" evidence="8">
    <location>
        <begin position="191"/>
        <end position="321"/>
    </location>
</feature>
<evidence type="ECO:0000256" key="7">
    <source>
        <dbReference type="ARBA" id="ARBA00023239"/>
    </source>
</evidence>
<name>A0A2S9YQF0_9BACT</name>
<evidence type="ECO:0000313" key="11">
    <source>
        <dbReference type="Proteomes" id="UP000238823"/>
    </source>
</evidence>
<dbReference type="Proteomes" id="UP000238823">
    <property type="component" value="Unassembled WGS sequence"/>
</dbReference>
<dbReference type="GO" id="GO:0005829">
    <property type="term" value="C:cytosol"/>
    <property type="evidence" value="ECO:0007669"/>
    <property type="project" value="InterPro"/>
</dbReference>
<dbReference type="OrthoDB" id="5498344at2"/>
<dbReference type="NCBIfam" id="TIGR01240">
    <property type="entry name" value="mevDPdecarb"/>
    <property type="match status" value="1"/>
</dbReference>
<dbReference type="EC" id="4.1.1.33" evidence="2"/>
<evidence type="ECO:0000256" key="6">
    <source>
        <dbReference type="ARBA" id="ARBA00023098"/>
    </source>
</evidence>
<dbReference type="GO" id="GO:0004163">
    <property type="term" value="F:diphosphomevalonate decarboxylase activity"/>
    <property type="evidence" value="ECO:0007669"/>
    <property type="project" value="UniProtKB-EC"/>
</dbReference>
<gene>
    <name evidence="10" type="ORF">ENSA7_30270</name>
</gene>
<proteinExistence type="inferred from homology"/>
<dbReference type="SUPFAM" id="SSF54211">
    <property type="entry name" value="Ribosomal protein S5 domain 2-like"/>
    <property type="match status" value="1"/>
</dbReference>
<dbReference type="Pfam" id="PF18376">
    <property type="entry name" value="MDD_C"/>
    <property type="match status" value="1"/>
</dbReference>
<dbReference type="RefSeq" id="WP_106090026.1">
    <property type="nucleotide sequence ID" value="NZ_PVNL01000057.1"/>
</dbReference>
<evidence type="ECO:0000259" key="8">
    <source>
        <dbReference type="Pfam" id="PF18376"/>
    </source>
</evidence>
<evidence type="ECO:0000256" key="4">
    <source>
        <dbReference type="ARBA" id="ARBA00022741"/>
    </source>
</evidence>
<keyword evidence="7" id="KW-0456">Lyase</keyword>
<dbReference type="InterPro" id="IPR020568">
    <property type="entry name" value="Ribosomal_Su5_D2-typ_SF"/>
</dbReference>
<dbReference type="GO" id="GO:0005524">
    <property type="term" value="F:ATP binding"/>
    <property type="evidence" value="ECO:0007669"/>
    <property type="project" value="UniProtKB-KW"/>
</dbReference>
<evidence type="ECO:0000256" key="2">
    <source>
        <dbReference type="ARBA" id="ARBA00012296"/>
    </source>
</evidence>
<dbReference type="InterPro" id="IPR041431">
    <property type="entry name" value="Mvd1_C"/>
</dbReference>
<dbReference type="SUPFAM" id="SSF55060">
    <property type="entry name" value="GHMP Kinase, C-terminal domain"/>
    <property type="match status" value="1"/>
</dbReference>
<dbReference type="PANTHER" id="PTHR10977">
    <property type="entry name" value="DIPHOSPHOMEVALONATE DECARBOXYLASE"/>
    <property type="match status" value="1"/>
</dbReference>
<dbReference type="EMBL" id="PVNL01000057">
    <property type="protein sequence ID" value="PRQ07317.1"/>
    <property type="molecule type" value="Genomic_DNA"/>
</dbReference>
<dbReference type="InterPro" id="IPR029765">
    <property type="entry name" value="Mev_diP_decarb"/>
</dbReference>
<reference evidence="10 11" key="1">
    <citation type="submission" date="2018-03" db="EMBL/GenBank/DDBJ databases">
        <title>Draft Genome Sequences of the Obligatory Marine Myxobacteria Enhygromyxa salina SWB007.</title>
        <authorList>
            <person name="Poehlein A."/>
            <person name="Moghaddam J.A."/>
            <person name="Harms H."/>
            <person name="Alanjari M."/>
            <person name="Koenig G.M."/>
            <person name="Daniel R."/>
            <person name="Schaeberle T.F."/>
        </authorList>
    </citation>
    <scope>NUCLEOTIDE SEQUENCE [LARGE SCALE GENOMIC DNA]</scope>
    <source>
        <strain evidence="10 11">SWB007</strain>
    </source>
</reference>
<keyword evidence="5" id="KW-0067">ATP-binding</keyword>
<keyword evidence="6" id="KW-0443">Lipid metabolism</keyword>
<evidence type="ECO:0000256" key="5">
    <source>
        <dbReference type="ARBA" id="ARBA00022840"/>
    </source>
</evidence>
<dbReference type="Gene3D" id="3.30.70.890">
    <property type="entry name" value="GHMP kinase, C-terminal domain"/>
    <property type="match status" value="1"/>
</dbReference>
<dbReference type="PANTHER" id="PTHR10977:SF3">
    <property type="entry name" value="DIPHOSPHOMEVALONATE DECARBOXYLASE"/>
    <property type="match status" value="1"/>
</dbReference>
<accession>A0A2S9YQF0</accession>
<evidence type="ECO:0000313" key="10">
    <source>
        <dbReference type="EMBL" id="PRQ07317.1"/>
    </source>
</evidence>
<dbReference type="InterPro" id="IPR014721">
    <property type="entry name" value="Ribsml_uS5_D2-typ_fold_subgr"/>
</dbReference>
<dbReference type="InterPro" id="IPR053859">
    <property type="entry name" value="MVD-like_N"/>
</dbReference>
<sequence>MSHPRPCRATAHSNIALVKYWGKREGDDPALNLPAVGSLSMTLDVLRSETVVAPAERDGFDLDGATIEGKPAAKVFAQLDRVWGLAGLHGERPACSVRSINHLPTAAGLASSASGFAALTIAAAGSFGVCEQLDGPTRARLSTWARMGSGSAARSVWGGFVRLDAGVRADGRDCVARQLCGADHWDLRLLVVHTARGAKQVGSTGGMESSRLTSPYYPAWVESSAADLDDAQAALEARQFEALGEVMEHSCFKMHACMLATRPPLMYWNGATLEVIRAVWSIRESGGPRGFVTSDAGPHVKVLCEAVHAPALAEQLRAVAGVHEVQVVAPGPDASLELL</sequence>
<feature type="domain" description="Diphosphomevalonate decarboxylase-like N-terminal" evidence="9">
    <location>
        <begin position="11"/>
        <end position="176"/>
    </location>
</feature>
<comment type="similarity">
    <text evidence="1">Belongs to the diphosphomevalonate decarboxylase family.</text>
</comment>
<dbReference type="GO" id="GO:0019287">
    <property type="term" value="P:isopentenyl diphosphate biosynthetic process, mevalonate pathway"/>
    <property type="evidence" value="ECO:0007669"/>
    <property type="project" value="InterPro"/>
</dbReference>
<keyword evidence="4" id="KW-0547">Nucleotide-binding</keyword>
<dbReference type="PIRSF" id="PIRSF015950">
    <property type="entry name" value="Mev_P_decrbx"/>
    <property type="match status" value="1"/>
</dbReference>
<protein>
    <recommendedName>
        <fullName evidence="2">diphosphomevalonate decarboxylase</fullName>
        <ecNumber evidence="2">4.1.1.33</ecNumber>
    </recommendedName>
</protein>
<dbReference type="AlphaFoldDB" id="A0A2S9YQF0"/>
<evidence type="ECO:0000256" key="3">
    <source>
        <dbReference type="ARBA" id="ARBA00022516"/>
    </source>
</evidence>
<keyword evidence="3" id="KW-0444">Lipid biosynthesis</keyword>